<dbReference type="PANTHER" id="PTHR21021">
    <property type="entry name" value="GAF/PUTATIVE CYTOSKELETAL PROTEIN"/>
    <property type="match status" value="1"/>
</dbReference>
<dbReference type="KEGG" id="vpo:Kpol_520p7"/>
<dbReference type="FunCoup" id="A7TM92">
    <property type="interactions" value="852"/>
</dbReference>
<reference evidence="3 4" key="1">
    <citation type="journal article" date="2007" name="Proc. Natl. Acad. Sci. U.S.A.">
        <title>Independent sorting-out of thousands of duplicated gene pairs in two yeast species descended from a whole-genome duplication.</title>
        <authorList>
            <person name="Scannell D.R."/>
            <person name="Frank A.C."/>
            <person name="Conant G.C."/>
            <person name="Byrne K.P."/>
            <person name="Woolfit M."/>
            <person name="Wolfe K.H."/>
        </authorList>
    </citation>
    <scope>NUCLEOTIDE SEQUENCE [LARGE SCALE GENOMIC DNA]</scope>
    <source>
        <strain evidence="4">ATCC 22028 / DSM 70294 / BCRC 21397 / CBS 2163 / NBRC 10782 / NRRL Y-8283 / UCD 57-17</strain>
    </source>
</reference>
<dbReference type="PANTHER" id="PTHR21021:SF16">
    <property type="entry name" value="TIP41-LIKE PROTEIN"/>
    <property type="match status" value="1"/>
</dbReference>
<dbReference type="eggNOG" id="KOG3224">
    <property type="taxonomic scope" value="Eukaryota"/>
</dbReference>
<dbReference type="PhylomeDB" id="A7TM92"/>
<protein>
    <recommendedName>
        <fullName evidence="5">Type 2A phosphatase activator TIP41</fullName>
    </recommendedName>
</protein>
<accession>A7TM92</accession>
<dbReference type="OrthoDB" id="10253878at2759"/>
<dbReference type="Pfam" id="PF04176">
    <property type="entry name" value="TIP41"/>
    <property type="match status" value="1"/>
</dbReference>
<dbReference type="EMBL" id="DS480421">
    <property type="protein sequence ID" value="EDO16586.1"/>
    <property type="molecule type" value="Genomic_DNA"/>
</dbReference>
<dbReference type="HOGENOM" id="CLU_039187_0_2_1"/>
<dbReference type="AlphaFoldDB" id="A7TM92"/>
<name>A7TM92_VANPO</name>
<dbReference type="InterPro" id="IPR007303">
    <property type="entry name" value="TIP41-like"/>
</dbReference>
<evidence type="ECO:0000256" key="2">
    <source>
        <dbReference type="SAM" id="MobiDB-lite"/>
    </source>
</evidence>
<feature type="region of interest" description="Disordered" evidence="2">
    <location>
        <begin position="25"/>
        <end position="48"/>
    </location>
</feature>
<dbReference type="InParanoid" id="A7TM92"/>
<evidence type="ECO:0000313" key="4">
    <source>
        <dbReference type="Proteomes" id="UP000000267"/>
    </source>
</evidence>
<dbReference type="OMA" id="DMILFED"/>
<keyword evidence="4" id="KW-1185">Reference proteome</keyword>
<sequence>MDKKGINTIEISAAREMHSRTISARFPQRGNANSGSTSLPNSTVLPSASTAASFRKPLPMRHICNNPNNPPCANCGTTIIPSPKASLPLEDNPQITINNWKISTRKKPILNSKELDDWESNKLKGLTLPEMIFGNNEILIENKDKNWGLRFNALDALKEVKLQDSGVRVSYSNKWLDSKHKQKKMDNLDIDASSLKIIHNYDWTYTTHYKGTVFALNGEEQAPYDFHSDDSLQLPIDKLSKPDKILFFDDMILFEDELADNGISILNSKIRVMNERLLLLSRFFLRVDEVLIRVIDTRIYVEFDDNYVMRETKVFEGNYNDILSKHKLSHSHDPKAVLRDSDWVAAHTPLLKRECEFIRFD</sequence>
<dbReference type="GeneID" id="5544747"/>
<dbReference type="GO" id="GO:1904262">
    <property type="term" value="P:negative regulation of TORC1 signaling"/>
    <property type="evidence" value="ECO:0007669"/>
    <property type="project" value="EnsemblFungi"/>
</dbReference>
<gene>
    <name evidence="3" type="ORF">Kpol_520p7</name>
</gene>
<comment type="similarity">
    <text evidence="1">Belongs to the TIP41 family.</text>
</comment>
<dbReference type="RefSeq" id="XP_001644444.1">
    <property type="nucleotide sequence ID" value="XM_001644394.1"/>
</dbReference>
<feature type="compositionally biased region" description="Polar residues" evidence="2">
    <location>
        <begin position="30"/>
        <end position="48"/>
    </location>
</feature>
<dbReference type="Proteomes" id="UP000000267">
    <property type="component" value="Unassembled WGS sequence"/>
</dbReference>
<dbReference type="GO" id="GO:0031929">
    <property type="term" value="P:TOR signaling"/>
    <property type="evidence" value="ECO:0007669"/>
    <property type="project" value="TreeGrafter"/>
</dbReference>
<organism evidence="4">
    <name type="scientific">Vanderwaltozyma polyspora (strain ATCC 22028 / DSM 70294 / BCRC 21397 / CBS 2163 / NBRC 10782 / NRRL Y-8283 / UCD 57-17)</name>
    <name type="common">Kluyveromyces polysporus</name>
    <dbReference type="NCBI Taxonomy" id="436907"/>
    <lineage>
        <taxon>Eukaryota</taxon>
        <taxon>Fungi</taxon>
        <taxon>Dikarya</taxon>
        <taxon>Ascomycota</taxon>
        <taxon>Saccharomycotina</taxon>
        <taxon>Saccharomycetes</taxon>
        <taxon>Saccharomycetales</taxon>
        <taxon>Saccharomycetaceae</taxon>
        <taxon>Vanderwaltozyma</taxon>
    </lineage>
</organism>
<proteinExistence type="inferred from homology"/>
<dbReference type="InterPro" id="IPR051330">
    <property type="entry name" value="Phosphatase_reg/MetRdx"/>
</dbReference>
<dbReference type="GO" id="GO:0005829">
    <property type="term" value="C:cytosol"/>
    <property type="evidence" value="ECO:0007669"/>
    <property type="project" value="TreeGrafter"/>
</dbReference>
<evidence type="ECO:0000256" key="1">
    <source>
        <dbReference type="ARBA" id="ARBA00006658"/>
    </source>
</evidence>
<evidence type="ECO:0008006" key="5">
    <source>
        <dbReference type="Google" id="ProtNLM"/>
    </source>
</evidence>
<dbReference type="STRING" id="436907.A7TM92"/>
<evidence type="ECO:0000313" key="3">
    <source>
        <dbReference type="EMBL" id="EDO16586.1"/>
    </source>
</evidence>